<dbReference type="PANTHER" id="PTHR21600:SF81">
    <property type="entry name" value="21S RRNA PSEUDOURIDINE(2819) SYNTHASE"/>
    <property type="match status" value="1"/>
</dbReference>
<dbReference type="InterPro" id="IPR020103">
    <property type="entry name" value="PsdUridine_synth_cat_dom_sf"/>
</dbReference>
<evidence type="ECO:0000256" key="2">
    <source>
        <dbReference type="ARBA" id="ARBA00023235"/>
    </source>
</evidence>
<dbReference type="InterPro" id="IPR050188">
    <property type="entry name" value="RluA_PseudoU_synthase"/>
</dbReference>
<reference evidence="7 8" key="1">
    <citation type="submission" date="2023-07" db="EMBL/GenBank/DDBJ databases">
        <title>Genomic Encyclopedia of Type Strains, Phase IV (KMG-IV): sequencing the most valuable type-strain genomes for metagenomic binning, comparative biology and taxonomic classification.</title>
        <authorList>
            <person name="Goeker M."/>
        </authorList>
    </citation>
    <scope>NUCLEOTIDE SEQUENCE [LARGE SCALE GENOMIC DNA]</scope>
    <source>
        <strain evidence="7 8">DSM 22170</strain>
    </source>
</reference>
<dbReference type="Pfam" id="PF00849">
    <property type="entry name" value="PseudoU_synth_2"/>
    <property type="match status" value="1"/>
</dbReference>
<dbReference type="PANTHER" id="PTHR21600">
    <property type="entry name" value="MITOCHONDRIAL RNA PSEUDOURIDINE SYNTHASE"/>
    <property type="match status" value="1"/>
</dbReference>
<proteinExistence type="predicted"/>
<evidence type="ECO:0000259" key="6">
    <source>
        <dbReference type="Pfam" id="PF00849"/>
    </source>
</evidence>
<evidence type="ECO:0000313" key="8">
    <source>
        <dbReference type="Proteomes" id="UP001185028"/>
    </source>
</evidence>
<dbReference type="Proteomes" id="UP001185028">
    <property type="component" value="Unassembled WGS sequence"/>
</dbReference>
<evidence type="ECO:0000313" key="7">
    <source>
        <dbReference type="EMBL" id="MDR6243037.1"/>
    </source>
</evidence>
<accession>A0ABU1IWH3</accession>
<dbReference type="EMBL" id="JAVDQH010000003">
    <property type="protein sequence ID" value="MDR6243037.1"/>
    <property type="molecule type" value="Genomic_DNA"/>
</dbReference>
<feature type="compositionally biased region" description="Low complexity" evidence="5">
    <location>
        <begin position="1"/>
        <end position="15"/>
    </location>
</feature>
<evidence type="ECO:0000256" key="3">
    <source>
        <dbReference type="ARBA" id="ARBA00031870"/>
    </source>
</evidence>
<evidence type="ECO:0000256" key="1">
    <source>
        <dbReference type="ARBA" id="ARBA00000073"/>
    </source>
</evidence>
<dbReference type="InterPro" id="IPR006145">
    <property type="entry name" value="PsdUridine_synth_RsuA/RluA"/>
</dbReference>
<evidence type="ECO:0000256" key="4">
    <source>
        <dbReference type="ARBA" id="ARBA00033164"/>
    </source>
</evidence>
<feature type="domain" description="Pseudouridine synthase RsuA/RluA-like" evidence="6">
    <location>
        <begin position="163"/>
        <end position="321"/>
    </location>
</feature>
<comment type="caution">
    <text evidence="7">The sequence shown here is derived from an EMBL/GenBank/DDBJ whole genome shotgun (WGS) entry which is preliminary data.</text>
</comment>
<dbReference type="CDD" id="cd02869">
    <property type="entry name" value="PseudoU_synth_RluA_like"/>
    <property type="match status" value="1"/>
</dbReference>
<protein>
    <recommendedName>
        <fullName evidence="3">RNA pseudouridylate synthase</fullName>
    </recommendedName>
    <alternativeName>
        <fullName evidence="4">RNA-uridine isomerase</fullName>
    </alternativeName>
</protein>
<organism evidence="7 8">
    <name type="scientific">Paenibacillus hunanensis</name>
    <dbReference type="NCBI Taxonomy" id="539262"/>
    <lineage>
        <taxon>Bacteria</taxon>
        <taxon>Bacillati</taxon>
        <taxon>Bacillota</taxon>
        <taxon>Bacilli</taxon>
        <taxon>Bacillales</taxon>
        <taxon>Paenibacillaceae</taxon>
        <taxon>Paenibacillus</taxon>
    </lineage>
</organism>
<keyword evidence="8" id="KW-1185">Reference proteome</keyword>
<feature type="compositionally biased region" description="Polar residues" evidence="5">
    <location>
        <begin position="63"/>
        <end position="75"/>
    </location>
</feature>
<keyword evidence="2" id="KW-0413">Isomerase</keyword>
<feature type="compositionally biased region" description="Low complexity" evidence="5">
    <location>
        <begin position="23"/>
        <end position="38"/>
    </location>
</feature>
<feature type="region of interest" description="Disordered" evidence="5">
    <location>
        <begin position="1"/>
        <end position="138"/>
    </location>
</feature>
<sequence>MNSRSSRSGREAAGSKGKRRSNHGSSSRNSNSTSSTARSRSKQSTDDRMQGGRSTKPVRHSDQQSGTRSGNGQEQRSSRPKTRKGNQPAARSTDSNATAAHGRSNRQQMTKRAGGDKKLRASSAATQPQHETEPTDLDIMDSYSSSTHTVANIIVPVLYEDNHVIGVVKPVNVPSQADDTGDADMLTLIKQDLKQRHQKEGNVFLGLVHRLDRPVGGAMLFAKTSKGASRLSDSVRSGKLGKRYVAVLRGIPARSQATLKDTLLKNSRTNTSTVVAPGTAGGKDAVLDYEVLATDQQANLSLVLIKLHTGRSHQIRVQMAHAGHPLFGDQRYGSGLNRPGEQLALWSVLASAPHPVKDELVSIISLPPRTKPWTQWSEALYDQLAKRLEYELD</sequence>
<dbReference type="Gene3D" id="3.30.2350.10">
    <property type="entry name" value="Pseudouridine synthase"/>
    <property type="match status" value="1"/>
</dbReference>
<dbReference type="SUPFAM" id="SSF55120">
    <property type="entry name" value="Pseudouridine synthase"/>
    <property type="match status" value="1"/>
</dbReference>
<evidence type="ECO:0000256" key="5">
    <source>
        <dbReference type="SAM" id="MobiDB-lite"/>
    </source>
</evidence>
<name>A0ABU1IWH3_9BACL</name>
<comment type="catalytic activity">
    <reaction evidence="1">
        <text>a uridine in RNA = a pseudouridine in RNA</text>
        <dbReference type="Rhea" id="RHEA:48348"/>
        <dbReference type="Rhea" id="RHEA-COMP:12068"/>
        <dbReference type="Rhea" id="RHEA-COMP:12069"/>
        <dbReference type="ChEBI" id="CHEBI:65314"/>
        <dbReference type="ChEBI" id="CHEBI:65315"/>
    </reaction>
</comment>
<feature type="compositionally biased region" description="Polar residues" evidence="5">
    <location>
        <begin position="89"/>
        <end position="98"/>
    </location>
</feature>
<gene>
    <name evidence="7" type="ORF">JOC58_000922</name>
</gene>